<evidence type="ECO:0000313" key="5">
    <source>
        <dbReference type="EMBL" id="ASI99891.1"/>
    </source>
</evidence>
<comment type="similarity">
    <text evidence="1">Belongs to the glycosyltransferase 2 family.</text>
</comment>
<sequence>MNYPRVSIIILNWNGWRDTVECLESLYRITYPNYDVIVVDNGSRDESIQKIKEYARGKIKVNSKFFKYNPKNKPIKVFEVGEDEAKEGKFNRPLYEKLDPDRRMILIKNRDNYGFAGGNNVGIKFALSVLNPSYVLLLNNDTVVDPDFLSELVKVAESDEKIGIVGPKIYYYDYNGRSDMINFTGADLILWRGTEKRYGFNEVDRGQWDRIMSVDKIEGSCMLIKKEILEKVGFFDEKFFCYWEETDLCLRTKHTGHNLLYVPTARTWHKVASSSGGILSNFHEYYMTRNRLWFLKRNSSSSVMRKHLTYTLLWELPFKVTSLVLYYKRPRLVFAYLKGLSDGITGLKAM</sequence>
<dbReference type="EMBL" id="CP014854">
    <property type="protein sequence ID" value="ASI99891.1"/>
    <property type="molecule type" value="Genomic_DNA"/>
</dbReference>
<keyword evidence="3 5" id="KW-0808">Transferase</keyword>
<dbReference type="KEGG" id="tce:A3L02_01815"/>
<dbReference type="InterPro" id="IPR029044">
    <property type="entry name" value="Nucleotide-diphossugar_trans"/>
</dbReference>
<name>A0A218P4P4_THECE</name>
<dbReference type="Proteomes" id="UP000197156">
    <property type="component" value="Chromosome"/>
</dbReference>
<accession>A0A218P4P4</accession>
<proteinExistence type="inferred from homology"/>
<protein>
    <submittedName>
        <fullName evidence="5">Glycosyl transferase family 2</fullName>
    </submittedName>
</protein>
<organism evidence="5 6">
    <name type="scientific">Thermococcus celer Vu 13 = JCM 8558</name>
    <dbReference type="NCBI Taxonomy" id="1293037"/>
    <lineage>
        <taxon>Archaea</taxon>
        <taxon>Methanobacteriati</taxon>
        <taxon>Methanobacteriota</taxon>
        <taxon>Thermococci</taxon>
        <taxon>Thermococcales</taxon>
        <taxon>Thermococcaceae</taxon>
        <taxon>Thermococcus</taxon>
    </lineage>
</organism>
<feature type="domain" description="Glycosyltransferase 2-like" evidence="4">
    <location>
        <begin position="7"/>
        <end position="61"/>
    </location>
</feature>
<dbReference type="GO" id="GO:0016757">
    <property type="term" value="F:glycosyltransferase activity"/>
    <property type="evidence" value="ECO:0007669"/>
    <property type="project" value="UniProtKB-KW"/>
</dbReference>
<dbReference type="Pfam" id="PF13641">
    <property type="entry name" value="Glyco_tranf_2_3"/>
    <property type="match status" value="1"/>
</dbReference>
<gene>
    <name evidence="5" type="ORF">A3L02_01815</name>
</gene>
<dbReference type="PANTHER" id="PTHR43179:SF12">
    <property type="entry name" value="GALACTOFURANOSYLTRANSFERASE GLFT2"/>
    <property type="match status" value="1"/>
</dbReference>
<dbReference type="PANTHER" id="PTHR43179">
    <property type="entry name" value="RHAMNOSYLTRANSFERASE WBBL"/>
    <property type="match status" value="1"/>
</dbReference>
<evidence type="ECO:0000256" key="3">
    <source>
        <dbReference type="ARBA" id="ARBA00022679"/>
    </source>
</evidence>
<keyword evidence="2" id="KW-0328">Glycosyltransferase</keyword>
<dbReference type="AlphaFoldDB" id="A0A218P4P4"/>
<keyword evidence="6" id="KW-1185">Reference proteome</keyword>
<dbReference type="Gene3D" id="3.90.550.10">
    <property type="entry name" value="Spore Coat Polysaccharide Biosynthesis Protein SpsA, Chain A"/>
    <property type="match status" value="1"/>
</dbReference>
<evidence type="ECO:0000256" key="1">
    <source>
        <dbReference type="ARBA" id="ARBA00006739"/>
    </source>
</evidence>
<dbReference type="CDD" id="cd04186">
    <property type="entry name" value="GT_2_like_c"/>
    <property type="match status" value="1"/>
</dbReference>
<evidence type="ECO:0000256" key="2">
    <source>
        <dbReference type="ARBA" id="ARBA00022676"/>
    </source>
</evidence>
<dbReference type="SUPFAM" id="SSF53448">
    <property type="entry name" value="Nucleotide-diphospho-sugar transferases"/>
    <property type="match status" value="1"/>
</dbReference>
<dbReference type="InterPro" id="IPR001173">
    <property type="entry name" value="Glyco_trans_2-like"/>
</dbReference>
<evidence type="ECO:0000313" key="6">
    <source>
        <dbReference type="Proteomes" id="UP000197156"/>
    </source>
</evidence>
<reference evidence="5 6" key="1">
    <citation type="submission" date="2016-03" db="EMBL/GenBank/DDBJ databases">
        <title>Complete genome sequence of Thermococcus celer.</title>
        <authorList>
            <person name="Oger P.M."/>
        </authorList>
    </citation>
    <scope>NUCLEOTIDE SEQUENCE [LARGE SCALE GENOMIC DNA]</scope>
    <source>
        <strain evidence="5 6">Vu 13</strain>
    </source>
</reference>
<evidence type="ECO:0000259" key="4">
    <source>
        <dbReference type="Pfam" id="PF00535"/>
    </source>
</evidence>
<dbReference type="Pfam" id="PF00535">
    <property type="entry name" value="Glycos_transf_2"/>
    <property type="match status" value="1"/>
</dbReference>
<dbReference type="OrthoDB" id="46222at2157"/>